<dbReference type="GO" id="GO:0035312">
    <property type="term" value="F:5'-3' DNA exonuclease activity"/>
    <property type="evidence" value="ECO:0007669"/>
    <property type="project" value="TreeGrafter"/>
</dbReference>
<evidence type="ECO:0000313" key="4">
    <source>
        <dbReference type="Proteomes" id="UP000823632"/>
    </source>
</evidence>
<dbReference type="AlphaFoldDB" id="A0A9D9DRW6"/>
<feature type="domain" description="Polymerase/histidinol phosphatase N-terminal" evidence="2">
    <location>
        <begin position="169"/>
        <end position="252"/>
    </location>
</feature>
<evidence type="ECO:0000256" key="1">
    <source>
        <dbReference type="SAM" id="Phobius"/>
    </source>
</evidence>
<dbReference type="GO" id="GO:0004534">
    <property type="term" value="F:5'-3' RNA exonuclease activity"/>
    <property type="evidence" value="ECO:0007669"/>
    <property type="project" value="TreeGrafter"/>
</dbReference>
<protein>
    <recommendedName>
        <fullName evidence="2">Polymerase/histidinol phosphatase N-terminal domain-containing protein</fullName>
    </recommendedName>
</protein>
<dbReference type="SMART" id="SM00481">
    <property type="entry name" value="POLIIIAc"/>
    <property type="match status" value="1"/>
</dbReference>
<feature type="transmembrane region" description="Helical" evidence="1">
    <location>
        <begin position="52"/>
        <end position="72"/>
    </location>
</feature>
<dbReference type="InterPro" id="IPR052018">
    <property type="entry name" value="PHP_domain"/>
</dbReference>
<dbReference type="EMBL" id="JADIND010000176">
    <property type="protein sequence ID" value="MBO8431311.1"/>
    <property type="molecule type" value="Genomic_DNA"/>
</dbReference>
<dbReference type="PANTHER" id="PTHR42924:SF3">
    <property type="entry name" value="POLYMERASE_HISTIDINOL PHOSPHATASE N-TERMINAL DOMAIN-CONTAINING PROTEIN"/>
    <property type="match status" value="1"/>
</dbReference>
<dbReference type="PANTHER" id="PTHR42924">
    <property type="entry name" value="EXONUCLEASE"/>
    <property type="match status" value="1"/>
</dbReference>
<dbReference type="Gene3D" id="3.20.20.140">
    <property type="entry name" value="Metal-dependent hydrolases"/>
    <property type="match status" value="1"/>
</dbReference>
<reference evidence="3" key="2">
    <citation type="journal article" date="2021" name="PeerJ">
        <title>Extensive microbial diversity within the chicken gut microbiome revealed by metagenomics and culture.</title>
        <authorList>
            <person name="Gilroy R."/>
            <person name="Ravi A."/>
            <person name="Getino M."/>
            <person name="Pursley I."/>
            <person name="Horton D.L."/>
            <person name="Alikhan N.F."/>
            <person name="Baker D."/>
            <person name="Gharbi K."/>
            <person name="Hall N."/>
            <person name="Watson M."/>
            <person name="Adriaenssens E.M."/>
            <person name="Foster-Nyarko E."/>
            <person name="Jarju S."/>
            <person name="Secka A."/>
            <person name="Antonio M."/>
            <person name="Oren A."/>
            <person name="Chaudhuri R.R."/>
            <person name="La Ragione R."/>
            <person name="Hildebrand F."/>
            <person name="Pallen M.J."/>
        </authorList>
    </citation>
    <scope>NUCLEOTIDE SEQUENCE</scope>
    <source>
        <strain evidence="3">10192</strain>
    </source>
</reference>
<keyword evidence="1" id="KW-1133">Transmembrane helix</keyword>
<proteinExistence type="predicted"/>
<comment type="caution">
    <text evidence="3">The sequence shown here is derived from an EMBL/GenBank/DDBJ whole genome shotgun (WGS) entry which is preliminary data.</text>
</comment>
<dbReference type="SUPFAM" id="SSF89550">
    <property type="entry name" value="PHP domain-like"/>
    <property type="match status" value="1"/>
</dbReference>
<evidence type="ECO:0000259" key="2">
    <source>
        <dbReference type="SMART" id="SM00481"/>
    </source>
</evidence>
<name>A0A9D9DRW6_9BACT</name>
<sequence>MKVEFRNSPVFYGSSTFSNVTGLNLTSAPAARVNVPPEPEKDEVVMSNKKKAIIGTTAAVLIGGAVWLISALRGKKTEVQNITAAAAGISESTENVFKSGFEKMMKAFPEDLVYLKKLAKNLGLNEGDEYKLNSVMGKSQLQKLLDEFTPVDFSIGENFEGARNMTFRVNLHNHTTFSDGKLTVEEFLEQARKYADRIAKNNPADSKPPFTIAITDHDTLNGCREALKILSADPEKYKNLKVVLGSEISVSNCNPDIVSRPLNFELVGYSLNPYDENLVKILENIQKTRQENVEKFLEKINEKFPEINLNINEAKDFHANLRNMRTNGVLYLAGDYAKFKLTLSEYVKKINEILPENVEKLSADKLFKQFGENYYYRMDAYGERSIPEYFQKHGLKDYLIETGMLTKENEKIFEEIFKTDLTEKENFITKTVQENLPTLTDRKNYSLNPDDIFEATTDGFYGFAHPAIIDFASNNISPARKKLCEEKMFTPHENLVYEIFSSLKKSGKEKFCASEINYQSYPQNADKNWIDFMKTSIADNPEMKLKYTGGIDAHKTSVFIKHKYMDDNILKELLGEK</sequence>
<accession>A0A9D9DRW6</accession>
<organism evidence="3 4">
    <name type="scientific">Candidatus Scatousia excrementipullorum</name>
    <dbReference type="NCBI Taxonomy" id="2840936"/>
    <lineage>
        <taxon>Bacteria</taxon>
        <taxon>Candidatus Scatousia</taxon>
    </lineage>
</organism>
<gene>
    <name evidence="3" type="ORF">IAC76_07985</name>
</gene>
<evidence type="ECO:0000313" key="3">
    <source>
        <dbReference type="EMBL" id="MBO8431311.1"/>
    </source>
</evidence>
<dbReference type="InterPro" id="IPR003141">
    <property type="entry name" value="Pol/His_phosphatase_N"/>
</dbReference>
<reference evidence="3" key="1">
    <citation type="submission" date="2020-10" db="EMBL/GenBank/DDBJ databases">
        <authorList>
            <person name="Gilroy R."/>
        </authorList>
    </citation>
    <scope>NUCLEOTIDE SEQUENCE</scope>
    <source>
        <strain evidence="3">10192</strain>
    </source>
</reference>
<dbReference type="Proteomes" id="UP000823632">
    <property type="component" value="Unassembled WGS sequence"/>
</dbReference>
<keyword evidence="1" id="KW-0472">Membrane</keyword>
<keyword evidence="1" id="KW-0812">Transmembrane</keyword>
<dbReference type="InterPro" id="IPR016195">
    <property type="entry name" value="Pol/histidinol_Pase-like"/>
</dbReference>